<feature type="region of interest" description="Disordered" evidence="6">
    <location>
        <begin position="503"/>
        <end position="548"/>
    </location>
</feature>
<feature type="domain" description="MARVEL" evidence="9">
    <location>
        <begin position="816"/>
        <end position="941"/>
    </location>
</feature>
<name>A0A553NCJ3_TIGCA</name>
<evidence type="ECO:0000256" key="3">
    <source>
        <dbReference type="ARBA" id="ARBA00022989"/>
    </source>
</evidence>
<keyword evidence="3 7" id="KW-1133">Transmembrane helix</keyword>
<evidence type="ECO:0000313" key="11">
    <source>
        <dbReference type="Proteomes" id="UP000318571"/>
    </source>
</evidence>
<feature type="transmembrane region" description="Helical" evidence="7">
    <location>
        <begin position="884"/>
        <end position="903"/>
    </location>
</feature>
<feature type="region of interest" description="Disordered" evidence="6">
    <location>
        <begin position="796"/>
        <end position="821"/>
    </location>
</feature>
<feature type="compositionally biased region" description="Polar residues" evidence="6">
    <location>
        <begin position="721"/>
        <end position="754"/>
    </location>
</feature>
<accession>A0A553NCJ3</accession>
<feature type="region of interest" description="Disordered" evidence="6">
    <location>
        <begin position="717"/>
        <end position="764"/>
    </location>
</feature>
<keyword evidence="4 5" id="KW-0472">Membrane</keyword>
<evidence type="ECO:0000259" key="9">
    <source>
        <dbReference type="PROSITE" id="PS51225"/>
    </source>
</evidence>
<sequence length="963" mass="108563">MEQIPWNLLILATACFVINGIVDAQRPTEYVPLNSLTLKKLFRSNASSNAKDNSKVQSDPSWWSTVENSRKNRNRYTFQPKTSTRLLNQFLDLYSPDLTQIEDASVREELLYMLNYFVINDYEVDKGHVFEETFIRMSGKEPERRKEIIPPQRQSIISSFVDETLRQRTVIDTSTFYPQLSKFTTKDESSESSETINNGNQNSKIFSIKAYFTTPATLRPTIGTTSKLDLSLPSNKTHQVERTTVKTVTISTSSSTTTTTEQTTSTTFSTESDIIPTKSISAQETSTFARSSQPTFPTLKMLTSKPEQSKITLQELLQNPNPKPSSLSPEPTSSHIGLSSDKYLLTRPGGTDFVSPFLYQKASSEHKLQYFRPINKVPSPSSPQRENITTAYLAVSPFVTTEQVPRKAPLNFSFIESPFFFHSDEYHEEPPYHSEPLESPFAVDLGPTYKHPHHEKHKLHYPSKNDDYHDRYVHADFNHHRAGSNVPDLSLAEKNFIKHRQATPFTGGLKSPVKHPYQDSGPVHQDQRHSSLPQDGVEATTTESNDRNRLNSLHTFSYKMPKFDFDTDIRNLNPVLSGRNKASRPTIVNSYVQLQRPTSRTTSTPTSPTEPPTRRTRRPTRNRASDRMPSSSISNRPAIRNRIMTTTPITPFSEPKRPRLQSSLKPPSAIASLFNTGVEIRTADAQAEPLLQTISSSGPIDLPPSLLLHADLNKYAVPETSGGNRQPNRGGSTTSNQQSMQAPRQVNRQTTSKRTQNRWRDILTKEDSSEKVKLKELKELRNQNLLLLQILQNAFGEEDRNSSPPSSSSSRGSSDNRRQSSSLFSNPVLDLAALICILVQFRPDRASQYFMFVTISSFLVNGLIMFLTLCHVTQICPRTPLIEMGADALWILFYLIGASLLLSRSSSLLWNTKHLKAAGVIGFISIIVRIGCIGLNMLSWKRKRKPVSIGDHPSAPQDVRIRY</sequence>
<comment type="subcellular location">
    <subcellularLocation>
        <location evidence="1">Membrane</location>
        <topology evidence="1">Multi-pass membrane protein</topology>
    </subcellularLocation>
</comment>
<feature type="compositionally biased region" description="Polar residues" evidence="6">
    <location>
        <begin position="318"/>
        <end position="337"/>
    </location>
</feature>
<feature type="chain" id="PRO_5022150087" description="MARVEL domain-containing protein" evidence="8">
    <location>
        <begin position="25"/>
        <end position="963"/>
    </location>
</feature>
<evidence type="ECO:0000313" key="10">
    <source>
        <dbReference type="EMBL" id="TRY63166.1"/>
    </source>
</evidence>
<keyword evidence="2 5" id="KW-0812">Transmembrane</keyword>
<feature type="transmembrane region" description="Helical" evidence="7">
    <location>
        <begin position="915"/>
        <end position="938"/>
    </location>
</feature>
<keyword evidence="11" id="KW-1185">Reference proteome</keyword>
<feature type="region of interest" description="Disordered" evidence="6">
    <location>
        <begin position="251"/>
        <end position="272"/>
    </location>
</feature>
<gene>
    <name evidence="10" type="ORF">TCAL_10822</name>
</gene>
<comment type="caution">
    <text evidence="10">The sequence shown here is derived from an EMBL/GenBank/DDBJ whole genome shotgun (WGS) entry which is preliminary data.</text>
</comment>
<feature type="transmembrane region" description="Helical" evidence="7">
    <location>
        <begin position="849"/>
        <end position="872"/>
    </location>
</feature>
<feature type="signal peptide" evidence="8">
    <location>
        <begin position="1"/>
        <end position="24"/>
    </location>
</feature>
<organism evidence="10 11">
    <name type="scientific">Tigriopus californicus</name>
    <name type="common">Marine copepod</name>
    <dbReference type="NCBI Taxonomy" id="6832"/>
    <lineage>
        <taxon>Eukaryota</taxon>
        <taxon>Metazoa</taxon>
        <taxon>Ecdysozoa</taxon>
        <taxon>Arthropoda</taxon>
        <taxon>Crustacea</taxon>
        <taxon>Multicrustacea</taxon>
        <taxon>Hexanauplia</taxon>
        <taxon>Copepoda</taxon>
        <taxon>Harpacticoida</taxon>
        <taxon>Harpacticidae</taxon>
        <taxon>Tigriopus</taxon>
    </lineage>
</organism>
<feature type="region of interest" description="Disordered" evidence="6">
    <location>
        <begin position="318"/>
        <end position="338"/>
    </location>
</feature>
<reference evidence="10 11" key="1">
    <citation type="journal article" date="2018" name="Nat. Ecol. Evol.">
        <title>Genomic signatures of mitonuclear coevolution across populations of Tigriopus californicus.</title>
        <authorList>
            <person name="Barreto F.S."/>
            <person name="Watson E.T."/>
            <person name="Lima T.G."/>
            <person name="Willett C.S."/>
            <person name="Edmands S."/>
            <person name="Li W."/>
            <person name="Burton R.S."/>
        </authorList>
    </citation>
    <scope>NUCLEOTIDE SEQUENCE [LARGE SCALE GENOMIC DNA]</scope>
    <source>
        <strain evidence="10 11">San Diego</strain>
    </source>
</reference>
<evidence type="ECO:0000256" key="1">
    <source>
        <dbReference type="ARBA" id="ARBA00004141"/>
    </source>
</evidence>
<dbReference type="Proteomes" id="UP000318571">
    <property type="component" value="Chromosome 10"/>
</dbReference>
<evidence type="ECO:0000256" key="8">
    <source>
        <dbReference type="SAM" id="SignalP"/>
    </source>
</evidence>
<dbReference type="InterPro" id="IPR008253">
    <property type="entry name" value="Marvel"/>
</dbReference>
<dbReference type="GO" id="GO:0016020">
    <property type="term" value="C:membrane"/>
    <property type="evidence" value="ECO:0007669"/>
    <property type="project" value="UniProtKB-SubCell"/>
</dbReference>
<evidence type="ECO:0000256" key="5">
    <source>
        <dbReference type="PROSITE-ProRule" id="PRU00581"/>
    </source>
</evidence>
<evidence type="ECO:0000256" key="6">
    <source>
        <dbReference type="SAM" id="MobiDB-lite"/>
    </source>
</evidence>
<keyword evidence="8" id="KW-0732">Signal</keyword>
<evidence type="ECO:0000256" key="4">
    <source>
        <dbReference type="ARBA" id="ARBA00023136"/>
    </source>
</evidence>
<feature type="compositionally biased region" description="Polar residues" evidence="6">
    <location>
        <begin position="586"/>
        <end position="595"/>
    </location>
</feature>
<feature type="compositionally biased region" description="Low complexity" evidence="6">
    <location>
        <begin position="802"/>
        <end position="813"/>
    </location>
</feature>
<feature type="compositionally biased region" description="Low complexity" evidence="6">
    <location>
        <begin position="596"/>
        <end position="607"/>
    </location>
</feature>
<evidence type="ECO:0000256" key="2">
    <source>
        <dbReference type="ARBA" id="ARBA00022692"/>
    </source>
</evidence>
<dbReference type="PROSITE" id="PS51225">
    <property type="entry name" value="MARVEL"/>
    <property type="match status" value="1"/>
</dbReference>
<dbReference type="AlphaFoldDB" id="A0A553NCJ3"/>
<evidence type="ECO:0000256" key="7">
    <source>
        <dbReference type="SAM" id="Phobius"/>
    </source>
</evidence>
<dbReference type="Pfam" id="PF01284">
    <property type="entry name" value="MARVEL"/>
    <property type="match status" value="1"/>
</dbReference>
<proteinExistence type="predicted"/>
<dbReference type="EMBL" id="VCGU01000458">
    <property type="protein sequence ID" value="TRY63166.1"/>
    <property type="molecule type" value="Genomic_DNA"/>
</dbReference>
<protein>
    <recommendedName>
        <fullName evidence="9">MARVEL domain-containing protein</fullName>
    </recommendedName>
</protein>
<feature type="region of interest" description="Disordered" evidence="6">
    <location>
        <begin position="575"/>
        <end position="664"/>
    </location>
</feature>